<evidence type="ECO:0000313" key="2">
    <source>
        <dbReference type="Proteomes" id="UP000431826"/>
    </source>
</evidence>
<evidence type="ECO:0008006" key="3">
    <source>
        <dbReference type="Google" id="ProtNLM"/>
    </source>
</evidence>
<dbReference type="OrthoDB" id="4336783at2"/>
<gene>
    <name evidence="1" type="ORF">Stube_09810</name>
</gene>
<dbReference type="EMBL" id="BLIR01000001">
    <property type="protein sequence ID" value="GFE36308.1"/>
    <property type="molecule type" value="Genomic_DNA"/>
</dbReference>
<dbReference type="GeneID" id="96282155"/>
<sequence>MPHFTVPPGGLKEVSPAKLLAADPDLPHALRYWVQHCRKPDCRLHSPAYPDLTGDGRTILLLNFEFNGYTTLAGYVASGDSVRSVLDYSGEKVRVGTVGHDLVVEESGDSHKTTRYRWNGEQLAPVRLDSPPPVRNP</sequence>
<name>A0A640UJS3_9ACTN</name>
<keyword evidence="2" id="KW-1185">Reference proteome</keyword>
<comment type="caution">
    <text evidence="1">The sequence shown here is derived from an EMBL/GenBank/DDBJ whole genome shotgun (WGS) entry which is preliminary data.</text>
</comment>
<dbReference type="Proteomes" id="UP000431826">
    <property type="component" value="Unassembled WGS sequence"/>
</dbReference>
<dbReference type="RefSeq" id="WP_159742631.1">
    <property type="nucleotide sequence ID" value="NZ_BLIR01000001.1"/>
</dbReference>
<protein>
    <recommendedName>
        <fullName evidence="3">Lipoprotein</fullName>
    </recommendedName>
</protein>
<proteinExistence type="predicted"/>
<accession>A0A640UJS3</accession>
<dbReference type="AlphaFoldDB" id="A0A640UJS3"/>
<organism evidence="1 2">
    <name type="scientific">Streptomyces tubercidicus</name>
    <dbReference type="NCBI Taxonomy" id="47759"/>
    <lineage>
        <taxon>Bacteria</taxon>
        <taxon>Bacillati</taxon>
        <taxon>Actinomycetota</taxon>
        <taxon>Actinomycetes</taxon>
        <taxon>Kitasatosporales</taxon>
        <taxon>Streptomycetaceae</taxon>
        <taxon>Streptomyces</taxon>
    </lineage>
</organism>
<reference evidence="1 2" key="1">
    <citation type="submission" date="2019-12" db="EMBL/GenBank/DDBJ databases">
        <title>Whole genome shotgun sequence of Streptomyces tubercidicus NBRC 13090.</title>
        <authorList>
            <person name="Ichikawa N."/>
            <person name="Kimura A."/>
            <person name="Kitahashi Y."/>
            <person name="Komaki H."/>
            <person name="Tamura T."/>
        </authorList>
    </citation>
    <scope>NUCLEOTIDE SEQUENCE [LARGE SCALE GENOMIC DNA]</scope>
    <source>
        <strain evidence="1 2">NBRC 13090</strain>
    </source>
</reference>
<evidence type="ECO:0000313" key="1">
    <source>
        <dbReference type="EMBL" id="GFE36308.1"/>
    </source>
</evidence>